<dbReference type="HOGENOM" id="CLU_3335000_0_0_6"/>
<dbReference type="AlphaFoldDB" id="A0A077PQ02"/>
<comment type="caution">
    <text evidence="1">The sequence shown here is derived from an EMBL/GenBank/DDBJ whole genome shotgun (WGS) entry which is preliminary data.</text>
</comment>
<reference evidence="1" key="1">
    <citation type="submission" date="2013-07" db="EMBL/GenBank/DDBJ databases">
        <title>Sub-species coevolution in mutualistic symbiosis.</title>
        <authorList>
            <person name="Murfin K."/>
            <person name="Klassen J."/>
            <person name="Lee M."/>
            <person name="Forst S."/>
            <person name="Stock P."/>
            <person name="Goodrich-Blair H."/>
        </authorList>
    </citation>
    <scope>NUCLEOTIDE SEQUENCE [LARGE SCALE GENOMIC DNA]</scope>
    <source>
        <strain evidence="1">Kraussei Becker Underwood</strain>
    </source>
</reference>
<dbReference type="EMBL" id="CBSZ010000056">
    <property type="protein sequence ID" value="CDH23093.1"/>
    <property type="molecule type" value="Genomic_DNA"/>
</dbReference>
<organism evidence="1">
    <name type="scientific">Xenorhabdus bovienii str. kraussei Becker Underwood</name>
    <dbReference type="NCBI Taxonomy" id="1398204"/>
    <lineage>
        <taxon>Bacteria</taxon>
        <taxon>Pseudomonadati</taxon>
        <taxon>Pseudomonadota</taxon>
        <taxon>Gammaproteobacteria</taxon>
        <taxon>Enterobacterales</taxon>
        <taxon>Morganellaceae</taxon>
        <taxon>Xenorhabdus</taxon>
    </lineage>
</organism>
<accession>A0A077PQ02</accession>
<sequence length="40" mass="4680">MKDNDKVTLISNFIVDLNSYHLVLRRLIIDDMNSLMTNLT</sequence>
<proteinExistence type="predicted"/>
<gene>
    <name evidence="1" type="ORF">XBKB1_1490045</name>
</gene>
<dbReference type="Proteomes" id="UP000028493">
    <property type="component" value="Unassembled WGS sequence"/>
</dbReference>
<protein>
    <submittedName>
        <fullName evidence="1">Uncharacterized protein</fullName>
    </submittedName>
</protein>
<name>A0A077PQ02_XENBV</name>
<evidence type="ECO:0000313" key="1">
    <source>
        <dbReference type="EMBL" id="CDH23093.1"/>
    </source>
</evidence>